<protein>
    <submittedName>
        <fullName evidence="4">(diamondback moth) hypothetical protein</fullName>
    </submittedName>
</protein>
<feature type="domain" description="Reverse transcriptase" evidence="2">
    <location>
        <begin position="353"/>
        <end position="473"/>
    </location>
</feature>
<keyword evidence="5" id="KW-1185">Reference proteome</keyword>
<proteinExistence type="predicted"/>
<dbReference type="InterPro" id="IPR040676">
    <property type="entry name" value="DUF5641"/>
</dbReference>
<dbReference type="CDD" id="cd01644">
    <property type="entry name" value="RT_pepA17"/>
    <property type="match status" value="1"/>
</dbReference>
<evidence type="ECO:0000256" key="1">
    <source>
        <dbReference type="SAM" id="Coils"/>
    </source>
</evidence>
<dbReference type="Proteomes" id="UP000653454">
    <property type="component" value="Unassembled WGS sequence"/>
</dbReference>
<keyword evidence="1" id="KW-0175">Coiled coil</keyword>
<dbReference type="SUPFAM" id="SSF56672">
    <property type="entry name" value="DNA/RNA polymerases"/>
    <property type="match status" value="1"/>
</dbReference>
<dbReference type="InterPro" id="IPR005312">
    <property type="entry name" value="DUF1759"/>
</dbReference>
<organism evidence="4 5">
    <name type="scientific">Plutella xylostella</name>
    <name type="common">Diamondback moth</name>
    <name type="synonym">Plutella maculipennis</name>
    <dbReference type="NCBI Taxonomy" id="51655"/>
    <lineage>
        <taxon>Eukaryota</taxon>
        <taxon>Metazoa</taxon>
        <taxon>Ecdysozoa</taxon>
        <taxon>Arthropoda</taxon>
        <taxon>Hexapoda</taxon>
        <taxon>Insecta</taxon>
        <taxon>Pterygota</taxon>
        <taxon>Neoptera</taxon>
        <taxon>Endopterygota</taxon>
        <taxon>Lepidoptera</taxon>
        <taxon>Glossata</taxon>
        <taxon>Ditrysia</taxon>
        <taxon>Yponomeutoidea</taxon>
        <taxon>Plutellidae</taxon>
        <taxon>Plutella</taxon>
    </lineage>
</organism>
<comment type="caution">
    <text evidence="4">The sequence shown here is derived from an EMBL/GenBank/DDBJ whole genome shotgun (WGS) entry which is preliminary data.</text>
</comment>
<dbReference type="InterPro" id="IPR008042">
    <property type="entry name" value="Retrotrans_Pao"/>
</dbReference>
<dbReference type="PANTHER" id="PTHR47331:SF1">
    <property type="entry name" value="GAG-LIKE PROTEIN"/>
    <property type="match status" value="1"/>
</dbReference>
<evidence type="ECO:0000259" key="3">
    <source>
        <dbReference type="Pfam" id="PF18701"/>
    </source>
</evidence>
<dbReference type="Pfam" id="PF05380">
    <property type="entry name" value="Peptidase_A17"/>
    <property type="match status" value="1"/>
</dbReference>
<sequence>MTTEEKLVKKRSSYKGRLTMFISYLDTVESLKNSDIAELQLRIGKVESLYAQYDEVQLQLECAADDMQSQLNERSMFESQYYKALARAQNLLTKYNKSNNDDACSENVTRASNHRLVKLPTIQLPKFSGSYENWLEFHDTFSSLIHTNDEIDEINKFHYLRASLEGSAAVVIQSFEFSASNYAVAWKVLCERFDNKRLLIQNHVSALFNIDPISRESSVVLKRLIDNLNKNLRALESLGEPVKQWDTLLIHIVTHKLDQKTYQRSLKRKPETSQMYHDFLTEYQLLGHMTECEGPHSCAGAYFIPHHGVLRESSSTTKLRVVFNASSPTTSGISFNDLQMVGPVVQDDLLSILLRFRQHKYILSADVAKMYRCIEVHPDDRNLQQIVWRDNSSHPITAFKLNTVTYGTASAPFLATRCLKQLGLECNDKKTAEIILHDFYVDDLLTGSDDLEEAKAKRESVTTVLASAGMPLRKWRSNEPELLSEIAETSLDLNIGSQEPNKLLGLGWHSDSDDLCFPLNSLVTDGNTKRELLSVIAQVFDPLGLLAPCIITMKMLMQGLWLDKLSWDEPLPSEIKKRWNEITKSLSLLNAVRCPRIMVCDAHKTVQLHIFSDASERAYGACAYVRSVDSTGDVTVRLLIAKSRVAPIKPATIPRLELCGALMGARLFEKVVDSLRIKIDQIFFWSDSTIVLGWLRMLPCKLQPFVRNRVAEILEKAGNHTWRHVPTDLNPADPISRGVDIGNLLGLKLWWSGPEFLKNDLSEWPSQPKHVGPLPETRPDANIEAILNSRPLTPLSSEPLDCTPLTPGHLLIGRALTSLPQPDYQDHSTPLLTRFKRIEQLRQHFWERWSKEYVSELQQRVKWRSCKDGLKLDTLVVVKEDNLPPLKWRMGRVVAVYPGSDGIARVADIRTSTGVIRRAFSRICPLPVAPSSC</sequence>
<dbReference type="GO" id="GO:0071897">
    <property type="term" value="P:DNA biosynthetic process"/>
    <property type="evidence" value="ECO:0007669"/>
    <property type="project" value="UniProtKB-ARBA"/>
</dbReference>
<feature type="domain" description="DUF5641" evidence="3">
    <location>
        <begin position="833"/>
        <end position="926"/>
    </location>
</feature>
<evidence type="ECO:0000313" key="5">
    <source>
        <dbReference type="Proteomes" id="UP000653454"/>
    </source>
</evidence>
<evidence type="ECO:0000313" key="4">
    <source>
        <dbReference type="EMBL" id="CAG9137984.1"/>
    </source>
</evidence>
<dbReference type="InterPro" id="IPR000477">
    <property type="entry name" value="RT_dom"/>
</dbReference>
<accession>A0A8S4GDI0</accession>
<name>A0A8S4GDI0_PLUXY</name>
<gene>
    <name evidence="4" type="ORF">PLXY2_LOCUS16240</name>
</gene>
<feature type="coiled-coil region" evidence="1">
    <location>
        <begin position="46"/>
        <end position="73"/>
    </location>
</feature>
<dbReference type="Pfam" id="PF03564">
    <property type="entry name" value="DUF1759"/>
    <property type="match status" value="1"/>
</dbReference>
<reference evidence="4" key="1">
    <citation type="submission" date="2020-11" db="EMBL/GenBank/DDBJ databases">
        <authorList>
            <person name="Whiteford S."/>
        </authorList>
    </citation>
    <scope>NUCLEOTIDE SEQUENCE</scope>
</reference>
<evidence type="ECO:0000259" key="2">
    <source>
        <dbReference type="Pfam" id="PF00078"/>
    </source>
</evidence>
<dbReference type="Pfam" id="PF00078">
    <property type="entry name" value="RVT_1"/>
    <property type="match status" value="1"/>
</dbReference>
<dbReference type="Pfam" id="PF18701">
    <property type="entry name" value="DUF5641"/>
    <property type="match status" value="1"/>
</dbReference>
<dbReference type="AlphaFoldDB" id="A0A8S4GDI0"/>
<dbReference type="EMBL" id="CAJHNJ030000474">
    <property type="protein sequence ID" value="CAG9137984.1"/>
    <property type="molecule type" value="Genomic_DNA"/>
</dbReference>
<dbReference type="InterPro" id="IPR043502">
    <property type="entry name" value="DNA/RNA_pol_sf"/>
</dbReference>
<dbReference type="PANTHER" id="PTHR47331">
    <property type="entry name" value="PHD-TYPE DOMAIN-CONTAINING PROTEIN"/>
    <property type="match status" value="1"/>
</dbReference>